<dbReference type="AlphaFoldDB" id="A0A6C0G7I8"/>
<sequence>MTTKVGRNAPCPCGSGLKYKKCCLPKDEAVRIGEAPAQAAAAPASKPSGSESLYIAVPESLEEMNAAVDRIAWPQPQYGSLAAELVPHLAGRYSWDEINATILIWFAYAREHAPIVQKPGVFFAALEYSLAMLTGRQNMTKAEVAKRYEVSAGSVSKRIGELAPFVERAIAALNDEQ</sequence>
<protein>
    <recommendedName>
        <fullName evidence="3">SEC-C domain-containing protein</fullName>
    </recommendedName>
</protein>
<dbReference type="KEGG" id="plyc:GXP70_02715"/>
<evidence type="ECO:0000313" key="2">
    <source>
        <dbReference type="Proteomes" id="UP000476064"/>
    </source>
</evidence>
<evidence type="ECO:0008006" key="3">
    <source>
        <dbReference type="Google" id="ProtNLM"/>
    </source>
</evidence>
<dbReference type="SUPFAM" id="SSF103642">
    <property type="entry name" value="Sec-C motif"/>
    <property type="match status" value="1"/>
</dbReference>
<accession>A0A6C0G7I8</accession>
<reference evidence="1 2" key="1">
    <citation type="submission" date="2020-01" db="EMBL/GenBank/DDBJ databases">
        <title>Paenibacillus sp. nov., isolated from tomato rhizosphere.</title>
        <authorList>
            <person name="Weon H.-Y."/>
            <person name="Lee S.A."/>
        </authorList>
    </citation>
    <scope>NUCLEOTIDE SEQUENCE [LARGE SCALE GENOMIC DNA]</scope>
    <source>
        <strain evidence="1 2">12200R-189</strain>
    </source>
</reference>
<dbReference type="Proteomes" id="UP000476064">
    <property type="component" value="Chromosome"/>
</dbReference>
<dbReference type="InterPro" id="IPR004027">
    <property type="entry name" value="SEC_C_motif"/>
</dbReference>
<evidence type="ECO:0000313" key="1">
    <source>
        <dbReference type="EMBL" id="QHT63704.1"/>
    </source>
</evidence>
<dbReference type="Gene3D" id="3.10.450.50">
    <property type="match status" value="1"/>
</dbReference>
<gene>
    <name evidence="1" type="ORF">GXP70_02715</name>
</gene>
<dbReference type="Pfam" id="PF02810">
    <property type="entry name" value="SEC-C"/>
    <property type="match status" value="1"/>
</dbReference>
<name>A0A6C0G7I8_9BACL</name>
<proteinExistence type="predicted"/>
<organism evidence="1 2">
    <name type="scientific">Paenibacillus lycopersici</name>
    <dbReference type="NCBI Taxonomy" id="2704462"/>
    <lineage>
        <taxon>Bacteria</taxon>
        <taxon>Bacillati</taxon>
        <taxon>Bacillota</taxon>
        <taxon>Bacilli</taxon>
        <taxon>Bacillales</taxon>
        <taxon>Paenibacillaceae</taxon>
        <taxon>Paenibacillus</taxon>
    </lineage>
</organism>
<keyword evidence="2" id="KW-1185">Reference proteome</keyword>
<dbReference type="EMBL" id="CP048209">
    <property type="protein sequence ID" value="QHT63704.1"/>
    <property type="molecule type" value="Genomic_DNA"/>
</dbReference>